<protein>
    <recommendedName>
        <fullName evidence="1">N-acetyltransferase domain-containing protein</fullName>
    </recommendedName>
</protein>
<proteinExistence type="predicted"/>
<dbReference type="CDD" id="cd04301">
    <property type="entry name" value="NAT_SF"/>
    <property type="match status" value="1"/>
</dbReference>
<gene>
    <name evidence="2" type="ORF">MM817_01805</name>
</gene>
<dbReference type="Pfam" id="PF13508">
    <property type="entry name" value="Acetyltransf_7"/>
    <property type="match status" value="1"/>
</dbReference>
<dbReference type="Gene3D" id="3.40.630.30">
    <property type="match status" value="1"/>
</dbReference>
<dbReference type="PROSITE" id="PS51186">
    <property type="entry name" value="GNAT"/>
    <property type="match status" value="1"/>
</dbReference>
<evidence type="ECO:0000313" key="3">
    <source>
        <dbReference type="Proteomes" id="UP001139263"/>
    </source>
</evidence>
<dbReference type="PANTHER" id="PTHR43617:SF30">
    <property type="entry name" value="HISTONE ACETYLTRANSFERASE"/>
    <property type="match status" value="1"/>
</dbReference>
<name>A0A9X2AEN4_9BACL</name>
<dbReference type="EMBL" id="JALBUF010000005">
    <property type="protein sequence ID" value="MCI0183522.1"/>
    <property type="molecule type" value="Genomic_DNA"/>
</dbReference>
<dbReference type="SUPFAM" id="SSF55729">
    <property type="entry name" value="Acyl-CoA N-acyltransferases (Nat)"/>
    <property type="match status" value="1"/>
</dbReference>
<dbReference type="PANTHER" id="PTHR43617">
    <property type="entry name" value="L-AMINO ACID N-ACETYLTRANSFERASE"/>
    <property type="match status" value="1"/>
</dbReference>
<dbReference type="Proteomes" id="UP001139263">
    <property type="component" value="Unassembled WGS sequence"/>
</dbReference>
<reference evidence="2" key="1">
    <citation type="submission" date="2022-03" db="EMBL/GenBank/DDBJ databases">
        <title>Draft Genome Sequence of Firmicute Strain S0AB, a Heterotrophic Iron/Sulfur-Oxidizing Extreme Acidophile.</title>
        <authorList>
            <person name="Vergara E."/>
            <person name="Pakostova E."/>
            <person name="Johnson D.B."/>
            <person name="Holmes D.S."/>
        </authorList>
    </citation>
    <scope>NUCLEOTIDE SEQUENCE</scope>
    <source>
        <strain evidence="2">S0AB</strain>
    </source>
</reference>
<dbReference type="RefSeq" id="WP_241713943.1">
    <property type="nucleotide sequence ID" value="NZ_JALBUF010000005.1"/>
</dbReference>
<dbReference type="GO" id="GO:0016747">
    <property type="term" value="F:acyltransferase activity, transferring groups other than amino-acyl groups"/>
    <property type="evidence" value="ECO:0007669"/>
    <property type="project" value="InterPro"/>
</dbReference>
<sequence length="174" mass="19614">MAMLIRKAQVSDAREIAIVHVESWRSTYGGIVSDAFLSAMSYDEREARWHVILSGSQERIVYVAQDEAGKVVGFAMGGPHRDKEPECSGELYSVYLLAEYQGQGTGRQLVQAVATDLLQAKHRSMIVWVFSENRARHFYENLGATYLLSKEAQIGEQQLSESAYVWWDLETSFG</sequence>
<keyword evidence="3" id="KW-1185">Reference proteome</keyword>
<organism evidence="2 3">
    <name type="scientific">Sulfoacidibacillus ferrooxidans</name>
    <dbReference type="NCBI Taxonomy" id="2005001"/>
    <lineage>
        <taxon>Bacteria</taxon>
        <taxon>Bacillati</taxon>
        <taxon>Bacillota</taxon>
        <taxon>Bacilli</taxon>
        <taxon>Bacillales</taxon>
        <taxon>Alicyclobacillaceae</taxon>
        <taxon>Sulfoacidibacillus</taxon>
    </lineage>
</organism>
<evidence type="ECO:0000313" key="2">
    <source>
        <dbReference type="EMBL" id="MCI0183522.1"/>
    </source>
</evidence>
<dbReference type="InterPro" id="IPR050276">
    <property type="entry name" value="MshD_Acetyltransferase"/>
</dbReference>
<evidence type="ECO:0000259" key="1">
    <source>
        <dbReference type="PROSITE" id="PS51186"/>
    </source>
</evidence>
<dbReference type="InterPro" id="IPR016181">
    <property type="entry name" value="Acyl_CoA_acyltransferase"/>
</dbReference>
<feature type="domain" description="N-acetyltransferase" evidence="1">
    <location>
        <begin position="3"/>
        <end position="170"/>
    </location>
</feature>
<comment type="caution">
    <text evidence="2">The sequence shown here is derived from an EMBL/GenBank/DDBJ whole genome shotgun (WGS) entry which is preliminary data.</text>
</comment>
<dbReference type="AlphaFoldDB" id="A0A9X2AEN4"/>
<dbReference type="InterPro" id="IPR000182">
    <property type="entry name" value="GNAT_dom"/>
</dbReference>
<accession>A0A9X2AEN4</accession>